<keyword evidence="13 18" id="KW-1133">Transmembrane helix</keyword>
<keyword evidence="16 18" id="KW-0472">Membrane</keyword>
<feature type="domain" description="HMA" evidence="19">
    <location>
        <begin position="72"/>
        <end position="138"/>
    </location>
</feature>
<comment type="subcellular location">
    <subcellularLocation>
        <location evidence="1">Cell membrane</location>
        <topology evidence="1">Multi-pass membrane protein</topology>
    </subcellularLocation>
</comment>
<evidence type="ECO:0000256" key="3">
    <source>
        <dbReference type="ARBA" id="ARBA00022448"/>
    </source>
</evidence>
<dbReference type="InterPro" id="IPR059000">
    <property type="entry name" value="ATPase_P-type_domA"/>
</dbReference>
<dbReference type="InterPro" id="IPR027256">
    <property type="entry name" value="P-typ_ATPase_IB"/>
</dbReference>
<evidence type="ECO:0000256" key="11">
    <source>
        <dbReference type="ARBA" id="ARBA00022842"/>
    </source>
</evidence>
<dbReference type="EC" id="3.6.3.3" evidence="20"/>
<dbReference type="InterPro" id="IPR006121">
    <property type="entry name" value="HMA_dom"/>
</dbReference>
<dbReference type="EC" id="3.6.3.4" evidence="20"/>
<keyword evidence="3" id="KW-0813">Transport</keyword>
<dbReference type="SFLD" id="SFLDS00003">
    <property type="entry name" value="Haloacid_Dehalogenase"/>
    <property type="match status" value="1"/>
</dbReference>
<evidence type="ECO:0000256" key="10">
    <source>
        <dbReference type="ARBA" id="ARBA00022840"/>
    </source>
</evidence>
<dbReference type="InterPro" id="IPR017969">
    <property type="entry name" value="Heavy-metal-associated_CS"/>
</dbReference>
<dbReference type="GO" id="GO:0005524">
    <property type="term" value="F:ATP binding"/>
    <property type="evidence" value="ECO:0007669"/>
    <property type="project" value="UniProtKB-KW"/>
</dbReference>
<dbReference type="PANTHER" id="PTHR43520">
    <property type="entry name" value="ATP7, ISOFORM B"/>
    <property type="match status" value="1"/>
</dbReference>
<dbReference type="GO" id="GO:0055070">
    <property type="term" value="P:copper ion homeostasis"/>
    <property type="evidence" value="ECO:0007669"/>
    <property type="project" value="TreeGrafter"/>
</dbReference>
<keyword evidence="6" id="KW-0479">Metal-binding</keyword>
<evidence type="ECO:0000256" key="5">
    <source>
        <dbReference type="ARBA" id="ARBA00022692"/>
    </source>
</evidence>
<dbReference type="InterPro" id="IPR044492">
    <property type="entry name" value="P_typ_ATPase_HD_dom"/>
</dbReference>
<evidence type="ECO:0000256" key="4">
    <source>
        <dbReference type="ARBA" id="ARBA00022475"/>
    </source>
</evidence>
<dbReference type="CDD" id="cd02094">
    <property type="entry name" value="P-type_ATPase_Cu-like"/>
    <property type="match status" value="1"/>
</dbReference>
<dbReference type="InterPro" id="IPR036163">
    <property type="entry name" value="HMA_dom_sf"/>
</dbReference>
<dbReference type="InterPro" id="IPR018303">
    <property type="entry name" value="ATPase_P-typ_P_site"/>
</dbReference>
<dbReference type="SFLD" id="SFLDG00002">
    <property type="entry name" value="C1.7:_P-type_atpase_like"/>
    <property type="match status" value="1"/>
</dbReference>
<dbReference type="GO" id="GO:0043682">
    <property type="term" value="F:P-type divalent copper transporter activity"/>
    <property type="evidence" value="ECO:0007669"/>
    <property type="project" value="TreeGrafter"/>
</dbReference>
<evidence type="ECO:0000313" key="20">
    <source>
        <dbReference type="EMBL" id="VAV85010.1"/>
    </source>
</evidence>
<keyword evidence="8" id="KW-0547">Nucleotide-binding</keyword>
<dbReference type="GO" id="GO:0005886">
    <property type="term" value="C:plasma membrane"/>
    <property type="evidence" value="ECO:0007669"/>
    <property type="project" value="UniProtKB-SubCell"/>
</dbReference>
<dbReference type="Gene3D" id="3.30.70.100">
    <property type="match status" value="2"/>
</dbReference>
<dbReference type="InterPro" id="IPR001757">
    <property type="entry name" value="P_typ_ATPase"/>
</dbReference>
<dbReference type="PANTHER" id="PTHR43520:SF8">
    <property type="entry name" value="P-TYPE CU(+) TRANSPORTER"/>
    <property type="match status" value="1"/>
</dbReference>
<dbReference type="InterPro" id="IPR008250">
    <property type="entry name" value="ATPase_P-typ_transduc_dom_A_sf"/>
</dbReference>
<dbReference type="AlphaFoldDB" id="A0A3B0QUE6"/>
<keyword evidence="7" id="KW-0677">Repeat</keyword>
<organism evidence="20">
    <name type="scientific">hydrothermal vent metagenome</name>
    <dbReference type="NCBI Taxonomy" id="652676"/>
    <lineage>
        <taxon>unclassified sequences</taxon>
        <taxon>metagenomes</taxon>
        <taxon>ecological metagenomes</taxon>
    </lineage>
</organism>
<evidence type="ECO:0000256" key="8">
    <source>
        <dbReference type="ARBA" id="ARBA00022741"/>
    </source>
</evidence>
<comment type="similarity">
    <text evidence="2">Belongs to the cation transport ATPase (P-type) (TC 3.A.3) family. Type IB subfamily.</text>
</comment>
<evidence type="ECO:0000256" key="16">
    <source>
        <dbReference type="ARBA" id="ARBA00023136"/>
    </source>
</evidence>
<keyword evidence="15" id="KW-0406">Ion transport</keyword>
<dbReference type="SUPFAM" id="SSF81665">
    <property type="entry name" value="Calcium ATPase, transmembrane domain M"/>
    <property type="match status" value="1"/>
</dbReference>
<feature type="transmembrane region" description="Helical" evidence="18">
    <location>
        <begin position="296"/>
        <end position="314"/>
    </location>
</feature>
<feature type="transmembrane region" description="Helical" evidence="18">
    <location>
        <begin position="520"/>
        <end position="539"/>
    </location>
</feature>
<dbReference type="SFLD" id="SFLDF00027">
    <property type="entry name" value="p-type_atpase"/>
    <property type="match status" value="1"/>
</dbReference>
<dbReference type="InterPro" id="IPR023299">
    <property type="entry name" value="ATPase_P-typ_cyto_dom_N"/>
</dbReference>
<keyword evidence="9" id="KW-0187">Copper transport</keyword>
<feature type="domain" description="HMA" evidence="19">
    <location>
        <begin position="142"/>
        <end position="208"/>
    </location>
</feature>
<dbReference type="NCBIfam" id="TIGR00003">
    <property type="entry name" value="copper ion binding protein"/>
    <property type="match status" value="2"/>
</dbReference>
<keyword evidence="12" id="KW-1278">Translocase</keyword>
<dbReference type="FunFam" id="3.30.70.100:FF:000005">
    <property type="entry name" value="Copper-exporting P-type ATPase A"/>
    <property type="match status" value="2"/>
</dbReference>
<dbReference type="InterPro" id="IPR006122">
    <property type="entry name" value="HMA_Cu_ion-bd"/>
</dbReference>
<dbReference type="Gene3D" id="2.70.150.10">
    <property type="entry name" value="Calcium-transporting ATPase, cytoplasmic transduction domain A"/>
    <property type="match status" value="1"/>
</dbReference>
<dbReference type="PRINTS" id="PR00120">
    <property type="entry name" value="HATPASE"/>
</dbReference>
<evidence type="ECO:0000256" key="2">
    <source>
        <dbReference type="ARBA" id="ARBA00006024"/>
    </source>
</evidence>
<dbReference type="PRINTS" id="PR00119">
    <property type="entry name" value="CATATPASE"/>
</dbReference>
<dbReference type="PROSITE" id="PS00154">
    <property type="entry name" value="ATPASE_E1_E2"/>
    <property type="match status" value="1"/>
</dbReference>
<keyword evidence="20" id="KW-0378">Hydrolase</keyword>
<sequence>MAKDPVCKMEVEPEASAGSASYKGTTYYFCSANCKNKFEADPAGVLAPEQKPPAQAQSSLKQEKKDKTKGLKTITLALTGLSCASCVSKIEKALTGVNGVEKATVNLATEKATITFDPKTVNKEALVKKIQDTGYNVPSTINKVTFKLGGMTCASCVQTIEGALKKAKGVLTASVNLATEKATVEFDAALTNAAALEKVIDGTGYSVVKKQAGAKEKDDKDKDLIKLDKAKRLLTYALIPETVIMVMMMVHFMVAPLPYYNIIVAVLGFPIVFILGWPTHRSSLRALRHGRANMDVLISFGSAPPYIMGLAVFFFPAASFMEMATTIVTFHLVGRYLEVKAKGRASQAIKKLLQLGAKTARIIIDGKETEVPIEDVEEGDIMVVRPGEKIPTDGLIVEGKSAIDESMATGESMPVKKEQGDDAIGATINQNGLLKVKATKVGKDTFLSQVIKMVEECQGSKVPIQEFADRITAYMVPAVLIIALSTTVSWLLFPNFFLSIISWAEPFLPWINTELGTVTLAIYAGIAVLVICCPCALGLGTPTALMVGSGIGAEKGILIRSGEAIQTIKDVHTIVFDKTGTITKGKPEITDIVTLGGYEEDELLRLAASVEAGSEHPLGQAIVKGTMEKGIKLIALQGFESITGKGVKAVLDGKEVQIGSTKLLEDAGIEPSVKDTMARLEDEAKTAMLVIIDKKVAGIIAVADTLKDDSVQAIKELEKMGIQTAMITGDNERTGKAIAAKVGISRVLAEVLPEDKVAEIRRLQDEVGVVAMVGDGINDAPALKQANIGIAIGTGTDIAIESSDITLVRGDLSSVVTAIKLSQATFKKIKQNYFWAWFYNVVAIPLAAVGLLHAMIGVAAMAFSSVNVVWNSLRLRKVNIGGTDSTDTTGRR</sequence>
<dbReference type="FunFam" id="2.70.150.10:FF:000020">
    <property type="entry name" value="Copper-exporting P-type ATPase A"/>
    <property type="match status" value="1"/>
</dbReference>
<dbReference type="InterPro" id="IPR023214">
    <property type="entry name" value="HAD_sf"/>
</dbReference>
<dbReference type="SUPFAM" id="SSF81653">
    <property type="entry name" value="Calcium ATPase, transduction domain A"/>
    <property type="match status" value="1"/>
</dbReference>
<dbReference type="NCBIfam" id="TIGR01494">
    <property type="entry name" value="ATPase_P-type"/>
    <property type="match status" value="2"/>
</dbReference>
<dbReference type="GO" id="GO:0016491">
    <property type="term" value="F:oxidoreductase activity"/>
    <property type="evidence" value="ECO:0007669"/>
    <property type="project" value="InterPro"/>
</dbReference>
<evidence type="ECO:0000256" key="17">
    <source>
        <dbReference type="SAM" id="MobiDB-lite"/>
    </source>
</evidence>
<dbReference type="Pfam" id="PF00403">
    <property type="entry name" value="HMA"/>
    <property type="match status" value="2"/>
</dbReference>
<evidence type="ECO:0000256" key="18">
    <source>
        <dbReference type="SAM" id="Phobius"/>
    </source>
</evidence>
<keyword evidence="4" id="KW-1003">Cell membrane</keyword>
<evidence type="ECO:0000256" key="12">
    <source>
        <dbReference type="ARBA" id="ARBA00022967"/>
    </source>
</evidence>
<dbReference type="InterPro" id="IPR023298">
    <property type="entry name" value="ATPase_P-typ_TM_dom_sf"/>
</dbReference>
<dbReference type="Pfam" id="PF04945">
    <property type="entry name" value="YHS"/>
    <property type="match status" value="1"/>
</dbReference>
<dbReference type="EMBL" id="UOEA01000080">
    <property type="protein sequence ID" value="VAV85010.1"/>
    <property type="molecule type" value="Genomic_DNA"/>
</dbReference>
<dbReference type="InterPro" id="IPR036412">
    <property type="entry name" value="HAD-like_sf"/>
</dbReference>
<dbReference type="NCBIfam" id="TIGR01525">
    <property type="entry name" value="ATPase-IB_hvy"/>
    <property type="match status" value="1"/>
</dbReference>
<feature type="transmembrane region" description="Helical" evidence="18">
    <location>
        <begin position="259"/>
        <end position="276"/>
    </location>
</feature>
<gene>
    <name evidence="20" type="ORF">MNBD_DELTA01-387</name>
</gene>
<dbReference type="GO" id="GO:0016887">
    <property type="term" value="F:ATP hydrolysis activity"/>
    <property type="evidence" value="ECO:0007669"/>
    <property type="project" value="InterPro"/>
</dbReference>
<dbReference type="InterPro" id="IPR012348">
    <property type="entry name" value="RNR-like"/>
</dbReference>
<evidence type="ECO:0000259" key="19">
    <source>
        <dbReference type="PROSITE" id="PS50846"/>
    </source>
</evidence>
<dbReference type="Gene3D" id="3.40.1110.10">
    <property type="entry name" value="Calcium-transporting ATPase, cytoplasmic domain N"/>
    <property type="match status" value="1"/>
</dbReference>
<evidence type="ECO:0000256" key="7">
    <source>
        <dbReference type="ARBA" id="ARBA00022737"/>
    </source>
</evidence>
<dbReference type="Gene3D" id="1.10.620.20">
    <property type="entry name" value="Ribonucleotide Reductase, subunit A"/>
    <property type="match status" value="1"/>
</dbReference>
<keyword evidence="5 18" id="KW-0812">Transmembrane</keyword>
<evidence type="ECO:0000256" key="6">
    <source>
        <dbReference type="ARBA" id="ARBA00022723"/>
    </source>
</evidence>
<dbReference type="Pfam" id="PF00702">
    <property type="entry name" value="Hydrolase"/>
    <property type="match status" value="1"/>
</dbReference>
<accession>A0A3B0QUE6</accession>
<dbReference type="SMART" id="SM00746">
    <property type="entry name" value="TRASH"/>
    <property type="match status" value="1"/>
</dbReference>
<dbReference type="SUPFAM" id="SSF47240">
    <property type="entry name" value="Ferritin-like"/>
    <property type="match status" value="1"/>
</dbReference>
<evidence type="ECO:0000256" key="14">
    <source>
        <dbReference type="ARBA" id="ARBA00023008"/>
    </source>
</evidence>
<feature type="transmembrane region" description="Helical" evidence="18">
    <location>
        <begin position="837"/>
        <end position="863"/>
    </location>
</feature>
<keyword evidence="10" id="KW-0067">ATP-binding</keyword>
<dbReference type="SUPFAM" id="SSF55008">
    <property type="entry name" value="HMA, heavy metal-associated domain"/>
    <property type="match status" value="2"/>
</dbReference>
<evidence type="ECO:0000256" key="1">
    <source>
        <dbReference type="ARBA" id="ARBA00004651"/>
    </source>
</evidence>
<dbReference type="Pfam" id="PF00122">
    <property type="entry name" value="E1-E2_ATPase"/>
    <property type="match status" value="1"/>
</dbReference>
<reference evidence="20" key="1">
    <citation type="submission" date="2018-06" db="EMBL/GenBank/DDBJ databases">
        <authorList>
            <person name="Zhirakovskaya E."/>
        </authorList>
    </citation>
    <scope>NUCLEOTIDE SEQUENCE</scope>
</reference>
<feature type="region of interest" description="Disordered" evidence="17">
    <location>
        <begin position="44"/>
        <end position="65"/>
    </location>
</feature>
<dbReference type="Gene3D" id="3.40.50.1000">
    <property type="entry name" value="HAD superfamily/HAD-like"/>
    <property type="match status" value="1"/>
</dbReference>
<evidence type="ECO:0000256" key="9">
    <source>
        <dbReference type="ARBA" id="ARBA00022796"/>
    </source>
</evidence>
<dbReference type="InterPro" id="IPR007029">
    <property type="entry name" value="YHS_dom"/>
</dbReference>
<dbReference type="CDD" id="cd00371">
    <property type="entry name" value="HMA"/>
    <property type="match status" value="2"/>
</dbReference>
<keyword evidence="11" id="KW-0460">Magnesium</keyword>
<evidence type="ECO:0000256" key="15">
    <source>
        <dbReference type="ARBA" id="ARBA00023065"/>
    </source>
</evidence>
<keyword evidence="14" id="KW-0186">Copper</keyword>
<dbReference type="InterPro" id="IPR009078">
    <property type="entry name" value="Ferritin-like_SF"/>
</dbReference>
<feature type="transmembrane region" description="Helical" evidence="18">
    <location>
        <begin position="233"/>
        <end position="253"/>
    </location>
</feature>
<dbReference type="SUPFAM" id="SSF56784">
    <property type="entry name" value="HAD-like"/>
    <property type="match status" value="1"/>
</dbReference>
<dbReference type="PROSITE" id="PS50846">
    <property type="entry name" value="HMA_2"/>
    <property type="match status" value="2"/>
</dbReference>
<dbReference type="GO" id="GO:0005507">
    <property type="term" value="F:copper ion binding"/>
    <property type="evidence" value="ECO:0007669"/>
    <property type="project" value="InterPro"/>
</dbReference>
<dbReference type="PROSITE" id="PS01047">
    <property type="entry name" value="HMA_1"/>
    <property type="match status" value="2"/>
</dbReference>
<name>A0A3B0QUE6_9ZZZZ</name>
<protein>
    <submittedName>
        <fullName evidence="20">Lead, cadmium, zinc and mercury transporting ATPase Copper-translocating P-type ATPase</fullName>
        <ecNumber evidence="20">3.6.3.3</ecNumber>
        <ecNumber evidence="20">3.6.3.4</ecNumber>
    </submittedName>
</protein>
<feature type="transmembrane region" description="Helical" evidence="18">
    <location>
        <begin position="320"/>
        <end position="337"/>
    </location>
</feature>
<feature type="transmembrane region" description="Helical" evidence="18">
    <location>
        <begin position="471"/>
        <end position="493"/>
    </location>
</feature>
<proteinExistence type="inferred from homology"/>
<evidence type="ECO:0000256" key="13">
    <source>
        <dbReference type="ARBA" id="ARBA00022989"/>
    </source>
</evidence>
<dbReference type="InterPro" id="IPR011017">
    <property type="entry name" value="TRASH_dom"/>
</dbReference>